<organism evidence="2 3">
    <name type="scientific">Trifolium medium</name>
    <dbReference type="NCBI Taxonomy" id="97028"/>
    <lineage>
        <taxon>Eukaryota</taxon>
        <taxon>Viridiplantae</taxon>
        <taxon>Streptophyta</taxon>
        <taxon>Embryophyta</taxon>
        <taxon>Tracheophyta</taxon>
        <taxon>Spermatophyta</taxon>
        <taxon>Magnoliopsida</taxon>
        <taxon>eudicotyledons</taxon>
        <taxon>Gunneridae</taxon>
        <taxon>Pentapetalae</taxon>
        <taxon>rosids</taxon>
        <taxon>fabids</taxon>
        <taxon>Fabales</taxon>
        <taxon>Fabaceae</taxon>
        <taxon>Papilionoideae</taxon>
        <taxon>50 kb inversion clade</taxon>
        <taxon>NPAAA clade</taxon>
        <taxon>Hologalegina</taxon>
        <taxon>IRL clade</taxon>
        <taxon>Trifolieae</taxon>
        <taxon>Trifolium</taxon>
    </lineage>
</organism>
<name>A0A392QHC6_9FABA</name>
<dbReference type="AlphaFoldDB" id="A0A392QHC6"/>
<keyword evidence="1" id="KW-0812">Transmembrane</keyword>
<feature type="transmembrane region" description="Helical" evidence="1">
    <location>
        <begin position="12"/>
        <end position="33"/>
    </location>
</feature>
<keyword evidence="1" id="KW-1133">Transmembrane helix</keyword>
<keyword evidence="1" id="KW-0472">Membrane</keyword>
<evidence type="ECO:0000256" key="1">
    <source>
        <dbReference type="SAM" id="Phobius"/>
    </source>
</evidence>
<reference evidence="2 3" key="1">
    <citation type="journal article" date="2018" name="Front. Plant Sci.">
        <title>Red Clover (Trifolium pratense) and Zigzag Clover (T. medium) - A Picture of Genomic Similarities and Differences.</title>
        <authorList>
            <person name="Dluhosova J."/>
            <person name="Istvanek J."/>
            <person name="Nedelnik J."/>
            <person name="Repkova J."/>
        </authorList>
    </citation>
    <scope>NUCLEOTIDE SEQUENCE [LARGE SCALE GENOMIC DNA]</scope>
    <source>
        <strain evidence="3">cv. 10/8</strain>
        <tissue evidence="2">Leaf</tissue>
    </source>
</reference>
<sequence>MARLDWMSIERVIVVFASKLVLVANMKVVALFVSFPTSICASHWDTRSPSYALCNENCPAETPTMVHYA</sequence>
<protein>
    <submittedName>
        <fullName evidence="2">Uncharacterized protein</fullName>
    </submittedName>
</protein>
<accession>A0A392QHC6</accession>
<evidence type="ECO:0000313" key="2">
    <source>
        <dbReference type="EMBL" id="MCI23140.1"/>
    </source>
</evidence>
<keyword evidence="3" id="KW-1185">Reference proteome</keyword>
<evidence type="ECO:0000313" key="3">
    <source>
        <dbReference type="Proteomes" id="UP000265520"/>
    </source>
</evidence>
<comment type="caution">
    <text evidence="2">The sequence shown here is derived from an EMBL/GenBank/DDBJ whole genome shotgun (WGS) entry which is preliminary data.</text>
</comment>
<proteinExistence type="predicted"/>
<dbReference type="EMBL" id="LXQA010134359">
    <property type="protein sequence ID" value="MCI23140.1"/>
    <property type="molecule type" value="Genomic_DNA"/>
</dbReference>
<dbReference type="Proteomes" id="UP000265520">
    <property type="component" value="Unassembled WGS sequence"/>
</dbReference>